<sequence>MPSRENIVILGFIAVAVTAAVGIDTATTLPGWLPFASLLGLGVIAPLLVNNYFDTRDTA</sequence>
<protein>
    <submittedName>
        <fullName evidence="2">Uncharacterized protein</fullName>
    </submittedName>
</protein>
<evidence type="ECO:0000256" key="1">
    <source>
        <dbReference type="SAM" id="Phobius"/>
    </source>
</evidence>
<dbReference type="AlphaFoldDB" id="A0A3A6PWN7"/>
<gene>
    <name evidence="2" type="ORF">DM826_03295</name>
</gene>
<name>A0A3A6PWN7_9EURY</name>
<dbReference type="RefSeq" id="WP_120101447.1">
    <property type="nucleotide sequence ID" value="NZ_QKNY01000005.1"/>
</dbReference>
<feature type="transmembrane region" description="Helical" evidence="1">
    <location>
        <begin position="32"/>
        <end position="53"/>
    </location>
</feature>
<keyword evidence="1" id="KW-0472">Membrane</keyword>
<keyword evidence="1" id="KW-0812">Transmembrane</keyword>
<keyword evidence="1" id="KW-1133">Transmembrane helix</keyword>
<reference evidence="2 3" key="1">
    <citation type="submission" date="2018-06" db="EMBL/GenBank/DDBJ databases">
        <title>Halonotius sp. F13-13 a new haloarchaeeon isolated from a solar saltern from Isla Cristina, Huelva, Spain.</title>
        <authorList>
            <person name="Duran-Viseras A."/>
            <person name="Sanchez-Porro C."/>
            <person name="Ventosa A."/>
        </authorList>
    </citation>
    <scope>NUCLEOTIDE SEQUENCE [LARGE SCALE GENOMIC DNA]</scope>
    <source>
        <strain evidence="2 3">F13-13</strain>
    </source>
</reference>
<evidence type="ECO:0000313" key="3">
    <source>
        <dbReference type="Proteomes" id="UP000276588"/>
    </source>
</evidence>
<dbReference type="Proteomes" id="UP000276588">
    <property type="component" value="Unassembled WGS sequence"/>
</dbReference>
<dbReference type="OrthoDB" id="328361at2157"/>
<accession>A0A3A6PWN7</accession>
<comment type="caution">
    <text evidence="2">The sequence shown here is derived from an EMBL/GenBank/DDBJ whole genome shotgun (WGS) entry which is preliminary data.</text>
</comment>
<proteinExistence type="predicted"/>
<dbReference type="Pfam" id="PF25949">
    <property type="entry name" value="DUF7987"/>
    <property type="match status" value="1"/>
</dbReference>
<organism evidence="2 3">
    <name type="scientific">Halonotius aquaticus</name>
    <dbReference type="NCBI Taxonomy" id="2216978"/>
    <lineage>
        <taxon>Archaea</taxon>
        <taxon>Methanobacteriati</taxon>
        <taxon>Methanobacteriota</taxon>
        <taxon>Stenosarchaea group</taxon>
        <taxon>Halobacteria</taxon>
        <taxon>Halobacteriales</taxon>
        <taxon>Haloferacaceae</taxon>
        <taxon>Halonotius</taxon>
    </lineage>
</organism>
<dbReference type="EMBL" id="QKNY01000005">
    <property type="protein sequence ID" value="RJX44114.1"/>
    <property type="molecule type" value="Genomic_DNA"/>
</dbReference>
<evidence type="ECO:0000313" key="2">
    <source>
        <dbReference type="EMBL" id="RJX44114.1"/>
    </source>
</evidence>
<dbReference type="InterPro" id="IPR058293">
    <property type="entry name" value="DUF7987"/>
</dbReference>
<keyword evidence="3" id="KW-1185">Reference proteome</keyword>